<dbReference type="InterPro" id="IPR037813">
    <property type="entry name" value="TAF2"/>
</dbReference>
<organism evidence="3 4">
    <name type="scientific">Cardiocondyla obscurior</name>
    <dbReference type="NCBI Taxonomy" id="286306"/>
    <lineage>
        <taxon>Eukaryota</taxon>
        <taxon>Metazoa</taxon>
        <taxon>Ecdysozoa</taxon>
        <taxon>Arthropoda</taxon>
        <taxon>Hexapoda</taxon>
        <taxon>Insecta</taxon>
        <taxon>Pterygota</taxon>
        <taxon>Neoptera</taxon>
        <taxon>Endopterygota</taxon>
        <taxon>Hymenoptera</taxon>
        <taxon>Apocrita</taxon>
        <taxon>Aculeata</taxon>
        <taxon>Formicoidea</taxon>
        <taxon>Formicidae</taxon>
        <taxon>Myrmicinae</taxon>
        <taxon>Cardiocondyla</taxon>
    </lineage>
</organism>
<feature type="compositionally biased region" description="Basic and acidic residues" evidence="1">
    <location>
        <begin position="390"/>
        <end position="436"/>
    </location>
</feature>
<dbReference type="EMBL" id="JADYXP020000005">
    <property type="protein sequence ID" value="KAL0124835.1"/>
    <property type="molecule type" value="Genomic_DNA"/>
</dbReference>
<gene>
    <name evidence="3" type="ORF">PUN28_006593</name>
</gene>
<dbReference type="GO" id="GO:0016251">
    <property type="term" value="F:RNA polymerase II general transcription initiation factor activity"/>
    <property type="evidence" value="ECO:0007669"/>
    <property type="project" value="TreeGrafter"/>
</dbReference>
<dbReference type="GO" id="GO:0000976">
    <property type="term" value="F:transcription cis-regulatory region binding"/>
    <property type="evidence" value="ECO:0007669"/>
    <property type="project" value="TreeGrafter"/>
</dbReference>
<proteinExistence type="predicted"/>
<feature type="region of interest" description="Disordered" evidence="1">
    <location>
        <begin position="243"/>
        <end position="457"/>
    </location>
</feature>
<reference evidence="3 4" key="1">
    <citation type="submission" date="2023-03" db="EMBL/GenBank/DDBJ databases">
        <title>High recombination rates correlate with genetic variation in Cardiocondyla obscurior ants.</title>
        <authorList>
            <person name="Errbii M."/>
        </authorList>
    </citation>
    <scope>NUCLEOTIDE SEQUENCE [LARGE SCALE GENOMIC DNA]</scope>
    <source>
        <strain evidence="3">Alpha-2009</strain>
        <tissue evidence="3">Whole body</tissue>
    </source>
</reference>
<dbReference type="InterPro" id="IPR057991">
    <property type="entry name" value="TPR_TAF2_C"/>
</dbReference>
<sequence length="457" mass="51875">MAGLRNAHGICPPEVLAFLMDLFKYNDNSKNRYSDNYYRAALIEALGATVTPVISIQQGTAITAESLSIDTKAILEEVTRNLNLEKLLPCYKYTVSVACLKVIRILQKFGHLPSNPHLFRAYATYGQFIDIRIAALEALVDFTRVDGKWEDLEFLLDMAEMDPHPGVRHKLVRLMVENPPFERAHKHRLDKPDLVDRIWNLINGMLSHDAKLRCDLVDLYYSLYGIKVPFCLPIPEIVAITKPKKAGPPSPEREVKAVPVQHVRHESIEEVENPPVSNKRKSSPNRDLPGPSSSVEHGPELKRQKVINNDEREIPIPSEGKVKSEYYSDNSASLPGIMGTPGPVGFEPGMFKKDSEEHKPKSDSSNKSKKKKKDKKKHKHKHKHKHDHKHNKDKDKEKKEKEKDKSKDKDKDKDKEKDKDKNKDKDSSVLKIKDETLSSASSSQSPEPTVTNELLFP</sequence>
<feature type="compositionally biased region" description="Polar residues" evidence="1">
    <location>
        <begin position="446"/>
        <end position="457"/>
    </location>
</feature>
<feature type="domain" description="Transcription initiation factor TFIID subunit 2 TPR repeats" evidence="2">
    <location>
        <begin position="1"/>
        <end position="245"/>
    </location>
</feature>
<accession>A0AAW2GB48</accession>
<evidence type="ECO:0000313" key="4">
    <source>
        <dbReference type="Proteomes" id="UP001430953"/>
    </source>
</evidence>
<feature type="compositionally biased region" description="Basic residues" evidence="1">
    <location>
        <begin position="367"/>
        <end position="389"/>
    </location>
</feature>
<dbReference type="GO" id="GO:0003682">
    <property type="term" value="F:chromatin binding"/>
    <property type="evidence" value="ECO:0007669"/>
    <property type="project" value="TreeGrafter"/>
</dbReference>
<dbReference type="GO" id="GO:0006367">
    <property type="term" value="P:transcription initiation at RNA polymerase II promoter"/>
    <property type="evidence" value="ECO:0007669"/>
    <property type="project" value="TreeGrafter"/>
</dbReference>
<evidence type="ECO:0000259" key="2">
    <source>
        <dbReference type="Pfam" id="PF25577"/>
    </source>
</evidence>
<dbReference type="Pfam" id="PF25577">
    <property type="entry name" value="TPR_TAF2_C"/>
    <property type="match status" value="1"/>
</dbReference>
<feature type="compositionally biased region" description="Basic and acidic residues" evidence="1">
    <location>
        <begin position="350"/>
        <end position="366"/>
    </location>
</feature>
<protein>
    <recommendedName>
        <fullName evidence="2">Transcription initiation factor TFIID subunit 2 TPR repeats domain-containing protein</fullName>
    </recommendedName>
</protein>
<dbReference type="AlphaFoldDB" id="A0AAW2GB48"/>
<evidence type="ECO:0000313" key="3">
    <source>
        <dbReference type="EMBL" id="KAL0124835.1"/>
    </source>
</evidence>
<keyword evidence="4" id="KW-1185">Reference proteome</keyword>
<feature type="compositionally biased region" description="Basic and acidic residues" evidence="1">
    <location>
        <begin position="297"/>
        <end position="326"/>
    </location>
</feature>
<dbReference type="GO" id="GO:0005669">
    <property type="term" value="C:transcription factor TFIID complex"/>
    <property type="evidence" value="ECO:0007669"/>
    <property type="project" value="InterPro"/>
</dbReference>
<name>A0AAW2GB48_9HYME</name>
<dbReference type="PANTHER" id="PTHR15137:SF9">
    <property type="entry name" value="TRANSCRIPTION INITIATION FACTOR TFIID SUBUNIT 2"/>
    <property type="match status" value="1"/>
</dbReference>
<dbReference type="Proteomes" id="UP001430953">
    <property type="component" value="Unassembled WGS sequence"/>
</dbReference>
<dbReference type="PANTHER" id="PTHR15137">
    <property type="entry name" value="TRANSCRIPTION INITIATION FACTOR TFIID"/>
    <property type="match status" value="1"/>
</dbReference>
<comment type="caution">
    <text evidence="3">The sequence shown here is derived from an EMBL/GenBank/DDBJ whole genome shotgun (WGS) entry which is preliminary data.</text>
</comment>
<evidence type="ECO:0000256" key="1">
    <source>
        <dbReference type="SAM" id="MobiDB-lite"/>
    </source>
</evidence>